<sequence length="79" mass="8522">MESCLPTSAHQAHATQSEEGKLLALRTAALLTEAEVSNREGARSDQDQDTVAKPSDSDSQTGIPEDFPRVMPQISKDII</sequence>
<feature type="compositionally biased region" description="Basic and acidic residues" evidence="1">
    <location>
        <begin position="36"/>
        <end position="46"/>
    </location>
</feature>
<gene>
    <name evidence="2" type="ORF">NDU88_003863</name>
</gene>
<evidence type="ECO:0000313" key="2">
    <source>
        <dbReference type="EMBL" id="KAJ1151076.1"/>
    </source>
</evidence>
<feature type="region of interest" description="Disordered" evidence="1">
    <location>
        <begin position="35"/>
        <end position="79"/>
    </location>
</feature>
<accession>A0AAV7RHT6</accession>
<organism evidence="2 3">
    <name type="scientific">Pleurodeles waltl</name>
    <name type="common">Iberian ribbed newt</name>
    <dbReference type="NCBI Taxonomy" id="8319"/>
    <lineage>
        <taxon>Eukaryota</taxon>
        <taxon>Metazoa</taxon>
        <taxon>Chordata</taxon>
        <taxon>Craniata</taxon>
        <taxon>Vertebrata</taxon>
        <taxon>Euteleostomi</taxon>
        <taxon>Amphibia</taxon>
        <taxon>Batrachia</taxon>
        <taxon>Caudata</taxon>
        <taxon>Salamandroidea</taxon>
        <taxon>Salamandridae</taxon>
        <taxon>Pleurodelinae</taxon>
        <taxon>Pleurodeles</taxon>
    </lineage>
</organism>
<dbReference type="AlphaFoldDB" id="A0AAV7RHT6"/>
<dbReference type="Proteomes" id="UP001066276">
    <property type="component" value="Chromosome 5"/>
</dbReference>
<name>A0AAV7RHT6_PLEWA</name>
<comment type="caution">
    <text evidence="2">The sequence shown here is derived from an EMBL/GenBank/DDBJ whole genome shotgun (WGS) entry which is preliminary data.</text>
</comment>
<evidence type="ECO:0000256" key="1">
    <source>
        <dbReference type="SAM" id="MobiDB-lite"/>
    </source>
</evidence>
<proteinExistence type="predicted"/>
<protein>
    <submittedName>
        <fullName evidence="2">Uncharacterized protein</fullName>
    </submittedName>
</protein>
<reference evidence="2" key="1">
    <citation type="journal article" date="2022" name="bioRxiv">
        <title>Sequencing and chromosome-scale assembly of the giantPleurodeles waltlgenome.</title>
        <authorList>
            <person name="Brown T."/>
            <person name="Elewa A."/>
            <person name="Iarovenko S."/>
            <person name="Subramanian E."/>
            <person name="Araus A.J."/>
            <person name="Petzold A."/>
            <person name="Susuki M."/>
            <person name="Suzuki K.-i.T."/>
            <person name="Hayashi T."/>
            <person name="Toyoda A."/>
            <person name="Oliveira C."/>
            <person name="Osipova E."/>
            <person name="Leigh N.D."/>
            <person name="Simon A."/>
            <person name="Yun M.H."/>
        </authorList>
    </citation>
    <scope>NUCLEOTIDE SEQUENCE</scope>
    <source>
        <strain evidence="2">20211129_DDA</strain>
        <tissue evidence="2">Liver</tissue>
    </source>
</reference>
<evidence type="ECO:0000313" key="3">
    <source>
        <dbReference type="Proteomes" id="UP001066276"/>
    </source>
</evidence>
<keyword evidence="3" id="KW-1185">Reference proteome</keyword>
<dbReference type="EMBL" id="JANPWB010000009">
    <property type="protein sequence ID" value="KAJ1151076.1"/>
    <property type="molecule type" value="Genomic_DNA"/>
</dbReference>